<evidence type="ECO:0000313" key="2">
    <source>
        <dbReference type="EMBL" id="GAH08197.1"/>
    </source>
</evidence>
<dbReference type="AlphaFoldDB" id="X1CKE3"/>
<dbReference type="InterPro" id="IPR036291">
    <property type="entry name" value="NAD(P)-bd_dom_sf"/>
</dbReference>
<dbReference type="Pfam" id="PF16363">
    <property type="entry name" value="GDP_Man_Dehyd"/>
    <property type="match status" value="1"/>
</dbReference>
<evidence type="ECO:0000259" key="1">
    <source>
        <dbReference type="Pfam" id="PF16363"/>
    </source>
</evidence>
<dbReference type="EMBL" id="BART01037503">
    <property type="protein sequence ID" value="GAH08197.1"/>
    <property type="molecule type" value="Genomic_DNA"/>
</dbReference>
<accession>X1CKE3</accession>
<proteinExistence type="predicted"/>
<dbReference type="SUPFAM" id="SSF51735">
    <property type="entry name" value="NAD(P)-binding Rossmann-fold domains"/>
    <property type="match status" value="1"/>
</dbReference>
<organism evidence="2">
    <name type="scientific">marine sediment metagenome</name>
    <dbReference type="NCBI Taxonomy" id="412755"/>
    <lineage>
        <taxon>unclassified sequences</taxon>
        <taxon>metagenomes</taxon>
        <taxon>ecological metagenomes</taxon>
    </lineage>
</organism>
<dbReference type="Gene3D" id="3.40.50.720">
    <property type="entry name" value="NAD(P)-binding Rossmann-like Domain"/>
    <property type="match status" value="1"/>
</dbReference>
<protein>
    <recommendedName>
        <fullName evidence="1">NAD(P)-binding domain-containing protein</fullName>
    </recommendedName>
</protein>
<feature type="domain" description="NAD(P)-binding" evidence="1">
    <location>
        <begin position="1"/>
        <end position="151"/>
    </location>
</feature>
<comment type="caution">
    <text evidence="2">The sequence shown here is derived from an EMBL/GenBank/DDBJ whole genome shotgun (WGS) entry which is preliminary data.</text>
</comment>
<sequence>EKHPYQPQSPYSASKIAADNITLSFFYSFNLPVSIIRPFNTYGPRQSSRAIIPTIITQILKNQEELKLGNLNPTRDLTFVLDTCDAYIKMCKKDNLEGEIINIGNSSEISIGDLANKIKNLMNSEIKIVSESIRARPEKSEVNRLLANITRA</sequence>
<name>X1CKE3_9ZZZZ</name>
<feature type="non-terminal residue" evidence="2">
    <location>
        <position position="152"/>
    </location>
</feature>
<dbReference type="InterPro" id="IPR016040">
    <property type="entry name" value="NAD(P)-bd_dom"/>
</dbReference>
<feature type="non-terminal residue" evidence="2">
    <location>
        <position position="1"/>
    </location>
</feature>
<gene>
    <name evidence="2" type="ORF">S01H4_62712</name>
</gene>
<reference evidence="2" key="1">
    <citation type="journal article" date="2014" name="Front. Microbiol.">
        <title>High frequency of phylogenetically diverse reductive dehalogenase-homologous genes in deep subseafloor sedimentary metagenomes.</title>
        <authorList>
            <person name="Kawai M."/>
            <person name="Futagami T."/>
            <person name="Toyoda A."/>
            <person name="Takaki Y."/>
            <person name="Nishi S."/>
            <person name="Hori S."/>
            <person name="Arai W."/>
            <person name="Tsubouchi T."/>
            <person name="Morono Y."/>
            <person name="Uchiyama I."/>
            <person name="Ito T."/>
            <person name="Fujiyama A."/>
            <person name="Inagaki F."/>
            <person name="Takami H."/>
        </authorList>
    </citation>
    <scope>NUCLEOTIDE SEQUENCE</scope>
    <source>
        <strain evidence="2">Expedition CK06-06</strain>
    </source>
</reference>
<dbReference type="PANTHER" id="PTHR43000">
    <property type="entry name" value="DTDP-D-GLUCOSE 4,6-DEHYDRATASE-RELATED"/>
    <property type="match status" value="1"/>
</dbReference>
<dbReference type="Gene3D" id="3.90.25.10">
    <property type="entry name" value="UDP-galactose 4-epimerase, domain 1"/>
    <property type="match status" value="1"/>
</dbReference>